<dbReference type="EMBL" id="MINH01000016">
    <property type="protein sequence ID" value="POG12615.1"/>
    <property type="molecule type" value="Genomic_DNA"/>
</dbReference>
<dbReference type="Proteomes" id="UP000237230">
    <property type="component" value="Unassembled WGS sequence"/>
</dbReference>
<accession>A0A2S3XAI4</accession>
<dbReference type="RefSeq" id="WP_258035831.1">
    <property type="nucleotide sequence ID" value="NZ_MINH01000016.1"/>
</dbReference>
<evidence type="ECO:0000313" key="3">
    <source>
        <dbReference type="Proteomes" id="UP000237230"/>
    </source>
</evidence>
<organism evidence="2 3">
    <name type="scientific">Pseudomonas putida</name>
    <name type="common">Arthrobacter siderocapsulatus</name>
    <dbReference type="NCBI Taxonomy" id="303"/>
    <lineage>
        <taxon>Bacteria</taxon>
        <taxon>Pseudomonadati</taxon>
        <taxon>Pseudomonadota</taxon>
        <taxon>Gammaproteobacteria</taxon>
        <taxon>Pseudomonadales</taxon>
        <taxon>Pseudomonadaceae</taxon>
        <taxon>Pseudomonas</taxon>
    </lineage>
</organism>
<feature type="region of interest" description="Disordered" evidence="1">
    <location>
        <begin position="778"/>
        <end position="816"/>
    </location>
</feature>
<proteinExistence type="predicted"/>
<comment type="caution">
    <text evidence="2">The sequence shown here is derived from an EMBL/GenBank/DDBJ whole genome shotgun (WGS) entry which is preliminary data.</text>
</comment>
<sequence length="1581" mass="177300">MSDMLQSPTFRQSIANCFAKRPRLREVLSREGYDLLVDHYPWIRHNHPQLSSLDLFVVLSPAEDGNSPGQRQLIDVLLAHFLARTPMQLKETDQLSIAPPQVFRAQESADDSASKPEINLDMARLNSVFDDLLSTLVEAFQQAQVSFWSGYDDDSQVPRLRWVEQTIKAALSVNVQRQGLRDDEKSVLYEMLAGTTDGLSINTLQITLENDGNTFHPPLPTLLLTATRGIANRVLACKSSGVICSYKDLPAFSAALQAELADRYRFRTLHWARSPAGESPFALQATEILNVILDDIRRLRVTGLPSVTELEANFARVSDPSPHFLDQACQVDGLPSIKLPGWLVNAKPGERFDYHAALLDLAASQGQFKGTTSLGDIDSISRYASRRLREQLQMAHQGKATCNPDALLISISERLEGSSPTAPQSLFLRDETLTELAISRLGSNEVATRISNADGTPYQAGLTLEDIESLILKADIGGSYPKYVNDMVNAQPRRAARISQFAREWRSQLRFSTLKAGCEGQLDEATRKALLDACSNADDNAPGPRFAPLAFLCAPGATTADRAHGMYLIDLPERTGWLLYRPFYENNTLLQFATLETLMAALRSKGELQQSVLDWLGNDVRAVYENDGFIRPHLHPGLSNIAHLLGVDSALVDTVLDKLKQPVTITFAAWDDDLDRHLFDARVQAMLQAASTNSVSNAQEKWALVKQAAWALFNTLTLFWHGPLASLVWLVLAVSAAKDDVSALLKGADEDRILAVTDLLTNLAMLLAHGATHAPAPTVEPLAPPRFAQPPERLFNEAPSSAPPTERDWAAPDASTRPGYAYASSWRNNQRLGNLSTERRQALVRLQARQSLAGLTPLSEGRLRGLYEVAQRYYVKLDEAVFEVQETWGGVQVIGPDQSQDEWVSQWQGSADGYHIVGRERSKGPWLTRWNGEWSLDLSLAGGMPRNRQAITAENRQAFDQMRTSTLANQQELAKLEPLLEKAQKRLKPYDELAKAFTDAFKALPADARSSLPATLQQQRQQLLDLRKTQLPHLRLASLYLEKQGVFLHANAALFKQMLEPRFLKFDRGNVIQRRLNDWTETCIDNDMLLMRRLLELPDHERLKELAQGLRKQPVDEVQIRNYIVFREATRDALAVSRRLLKTSERLDKTLAAALDNSQVDFQKKKAKIDKAIKTRPYSTLIIRAQMLSDLAYLTLDKTLLSAESAAELLPLQGALSDNALSTTFWTHDGLAAANLPVEQQAEVLNNALRDYRRTLGKAHYLQSFDEVAIDSPVLAEFTQAMDTLIDLTETELDGVVKSIESGVASPPRPVTHRVKAGKRTLIRTSKGHSVLVEREQEDNLAVQLNPITEQPAGRYELREGVWYEIPAQNAQPGVPDRAEQRYRAKRLLERKDERIRLAKLYTNEPNSLRDLLDWQTQDMREVSEQLATSDTPKDINLASQLDLAILTITAEKQRLLTEAYLKTRHPDGEALRYLNEQKRLQISRTTTRKALSKPGDYLDVYQIRDTEAAQTVLWEAHFHYRSAEAPARDFAKGHLKFWEPRGKDREARMEEASSAAERLQVYRGDLRLEQVDGVIPFPDQ</sequence>
<evidence type="ECO:0000256" key="1">
    <source>
        <dbReference type="SAM" id="MobiDB-lite"/>
    </source>
</evidence>
<reference evidence="2 3" key="1">
    <citation type="submission" date="2016-08" db="EMBL/GenBank/DDBJ databases">
        <authorList>
            <person name="Seilhamer J.J."/>
        </authorList>
    </citation>
    <scope>NUCLEOTIDE SEQUENCE [LARGE SCALE GENOMIC DNA]</scope>
    <source>
        <strain evidence="2 3">KH-21-114</strain>
    </source>
</reference>
<evidence type="ECO:0000313" key="2">
    <source>
        <dbReference type="EMBL" id="POG12615.1"/>
    </source>
</evidence>
<name>A0A2S3XAI4_PSEPU</name>
<reference evidence="2 3" key="2">
    <citation type="submission" date="2018-03" db="EMBL/GenBank/DDBJ databases">
        <title>Draft genome of Pseudomonas putida strain KH-21-114.</title>
        <authorList>
            <person name="Yoshizawa S."/>
            <person name="Khan N.H."/>
            <person name="Nishimura M."/>
            <person name="Chiura H.X."/>
            <person name="Ogura Y."/>
            <person name="Hayashi T."/>
            <person name="Kogure K."/>
        </authorList>
    </citation>
    <scope>NUCLEOTIDE SEQUENCE [LARGE SCALE GENOMIC DNA]</scope>
    <source>
        <strain evidence="2 3">KH-21-114</strain>
    </source>
</reference>
<gene>
    <name evidence="2" type="ORF">BGP84_04825</name>
</gene>
<protein>
    <submittedName>
        <fullName evidence="2">Uncharacterized protein</fullName>
    </submittedName>
</protein>